<accession>A0A7G2IYJ3</accession>
<proteinExistence type="predicted"/>
<evidence type="ECO:0000313" key="2">
    <source>
        <dbReference type="Proteomes" id="UP000019194"/>
    </source>
</evidence>
<reference evidence="1 2" key="1">
    <citation type="submission" date="2013-10" db="EMBL/GenBank/DDBJ databases">
        <title>Antibiotic resistance diversity of beta-lactamase producers in the General Hospital Vienna.</title>
        <authorList>
            <person name="Barisic I."/>
            <person name="Mitteregger D."/>
            <person name="Hirschl A.M."/>
            <person name="Noehammer C."/>
            <person name="Wiesinger-Mayr H."/>
        </authorList>
    </citation>
    <scope>NUCLEOTIDE SEQUENCE [LARGE SCALE GENOMIC DNA]</scope>
    <source>
        <strain evidence="1 2">ISC11</strain>
    </source>
</reference>
<evidence type="ECO:0000313" key="1">
    <source>
        <dbReference type="EMBL" id="CDL40814.1"/>
    </source>
</evidence>
<dbReference type="Proteomes" id="UP000019194">
    <property type="component" value="Unassembled WGS sequence"/>
</dbReference>
<comment type="caution">
    <text evidence="1">The sequence shown here is derived from an EMBL/GenBank/DDBJ whole genome shotgun (WGS) entry which is preliminary data.</text>
</comment>
<organism evidence="1 2">
    <name type="scientific">Citrobacter freundii</name>
    <dbReference type="NCBI Taxonomy" id="546"/>
    <lineage>
        <taxon>Bacteria</taxon>
        <taxon>Pseudomonadati</taxon>
        <taxon>Pseudomonadota</taxon>
        <taxon>Gammaproteobacteria</taxon>
        <taxon>Enterobacterales</taxon>
        <taxon>Enterobacteriaceae</taxon>
        <taxon>Citrobacter</taxon>
        <taxon>Citrobacter freundii complex</taxon>
    </lineage>
</organism>
<dbReference type="AlphaFoldDB" id="A0A7G2IYJ3"/>
<dbReference type="EMBL" id="CBWP010000075">
    <property type="protein sequence ID" value="CDL40814.1"/>
    <property type="molecule type" value="Genomic_DNA"/>
</dbReference>
<sequence>MRDAQWQQTPWDANNNDDGSYYATDLKLLFPMNDSRSMLTVSGADWEGVVSASGEIKVTANWVGVTP</sequence>
<protein>
    <submittedName>
        <fullName evidence="1">CFA/I fimbrial minor adhesin</fullName>
    </submittedName>
</protein>
<name>A0A7G2IYJ3_CITFR</name>